<dbReference type="InterPro" id="IPR036890">
    <property type="entry name" value="HATPase_C_sf"/>
</dbReference>
<proteinExistence type="inferred from homology"/>
<keyword evidence="6" id="KW-0540">Nuclease</keyword>
<keyword evidence="6" id="KW-0378">Hydrolase</keyword>
<dbReference type="SUPFAM" id="SSF54211">
    <property type="entry name" value="Ribosomal protein S5 domain 2-like"/>
    <property type="match status" value="1"/>
</dbReference>
<evidence type="ECO:0000256" key="3">
    <source>
        <dbReference type="ARBA" id="ARBA00022763"/>
    </source>
</evidence>
<evidence type="ECO:0000256" key="2">
    <source>
        <dbReference type="ARBA" id="ARBA00021975"/>
    </source>
</evidence>
<dbReference type="Pfam" id="PF08676">
    <property type="entry name" value="MutL_C"/>
    <property type="match status" value="1"/>
</dbReference>
<dbReference type="Gene3D" id="3.30.1370.100">
    <property type="entry name" value="MutL, C-terminal domain, regulatory subdomain"/>
    <property type="match status" value="1"/>
</dbReference>
<dbReference type="GO" id="GO:0004519">
    <property type="term" value="F:endonuclease activity"/>
    <property type="evidence" value="ECO:0007669"/>
    <property type="project" value="UniProtKB-KW"/>
</dbReference>
<accession>A0ABN1LSL6</accession>
<dbReference type="Pfam" id="PF01119">
    <property type="entry name" value="DNA_mis_repair"/>
    <property type="match status" value="1"/>
</dbReference>
<keyword evidence="6" id="KW-0255">Endonuclease</keyword>
<dbReference type="InterPro" id="IPR042121">
    <property type="entry name" value="MutL_C_regsub"/>
</dbReference>
<keyword evidence="4" id="KW-0234">DNA repair</keyword>
<dbReference type="InterPro" id="IPR002099">
    <property type="entry name" value="MutL/Mlh/PMS"/>
</dbReference>
<evidence type="ECO:0000259" key="5">
    <source>
        <dbReference type="SMART" id="SM01340"/>
    </source>
</evidence>
<dbReference type="CDD" id="cd03482">
    <property type="entry name" value="MutL_Trans_MutL"/>
    <property type="match status" value="1"/>
</dbReference>
<dbReference type="EMBL" id="BAAAFD010000015">
    <property type="protein sequence ID" value="GAA0859840.1"/>
    <property type="molecule type" value="Genomic_DNA"/>
</dbReference>
<protein>
    <recommendedName>
        <fullName evidence="2">DNA mismatch repair protein MutL</fullName>
    </recommendedName>
</protein>
<dbReference type="InterPro" id="IPR013507">
    <property type="entry name" value="DNA_mismatch_S5_2-like"/>
</dbReference>
<dbReference type="SUPFAM" id="SSF118116">
    <property type="entry name" value="DNA mismatch repair protein MutL"/>
    <property type="match status" value="1"/>
</dbReference>
<dbReference type="PANTHER" id="PTHR10073:SF12">
    <property type="entry name" value="DNA MISMATCH REPAIR PROTEIN MLH1"/>
    <property type="match status" value="1"/>
</dbReference>
<dbReference type="InterPro" id="IPR042120">
    <property type="entry name" value="MutL_C_dimsub"/>
</dbReference>
<dbReference type="SMART" id="SM01340">
    <property type="entry name" value="DNA_mis_repair"/>
    <property type="match status" value="1"/>
</dbReference>
<evidence type="ECO:0000313" key="6">
    <source>
        <dbReference type="EMBL" id="GAA0859840.1"/>
    </source>
</evidence>
<dbReference type="Pfam" id="PF13589">
    <property type="entry name" value="HATPase_c_3"/>
    <property type="match status" value="1"/>
</dbReference>
<dbReference type="InterPro" id="IPR014790">
    <property type="entry name" value="MutL_C"/>
</dbReference>
<reference evidence="6 7" key="1">
    <citation type="journal article" date="2019" name="Int. J. Syst. Evol. Microbiol.">
        <title>The Global Catalogue of Microorganisms (GCM) 10K type strain sequencing project: providing services to taxonomists for standard genome sequencing and annotation.</title>
        <authorList>
            <consortium name="The Broad Institute Genomics Platform"/>
            <consortium name="The Broad Institute Genome Sequencing Center for Infectious Disease"/>
            <person name="Wu L."/>
            <person name="Ma J."/>
        </authorList>
    </citation>
    <scope>NUCLEOTIDE SEQUENCE [LARGE SCALE GENOMIC DNA]</scope>
    <source>
        <strain evidence="6 7">JCM 15896</strain>
    </source>
</reference>
<gene>
    <name evidence="6" type="primary">mutL</name>
    <name evidence="6" type="ORF">GCM10009114_34860</name>
</gene>
<evidence type="ECO:0000313" key="7">
    <source>
        <dbReference type="Proteomes" id="UP001500359"/>
    </source>
</evidence>
<evidence type="ECO:0000256" key="1">
    <source>
        <dbReference type="ARBA" id="ARBA00006082"/>
    </source>
</evidence>
<dbReference type="InterPro" id="IPR014762">
    <property type="entry name" value="DNA_mismatch_repair_CS"/>
</dbReference>
<comment type="similarity">
    <text evidence="1">Belongs to the DNA mismatch repair MutL/HexB family.</text>
</comment>
<feature type="domain" description="DNA mismatch repair protein S5" evidence="5">
    <location>
        <begin position="182"/>
        <end position="300"/>
    </location>
</feature>
<dbReference type="CDD" id="cd16926">
    <property type="entry name" value="HATPase_MutL-MLH-PMS-like"/>
    <property type="match status" value="1"/>
</dbReference>
<keyword evidence="3" id="KW-0227">DNA damage</keyword>
<evidence type="ECO:0000256" key="4">
    <source>
        <dbReference type="ARBA" id="ARBA00023204"/>
    </source>
</evidence>
<dbReference type="NCBIfam" id="TIGR00585">
    <property type="entry name" value="mutl"/>
    <property type="match status" value="1"/>
</dbReference>
<dbReference type="SUPFAM" id="SSF55874">
    <property type="entry name" value="ATPase domain of HSP90 chaperone/DNA topoisomerase II/histidine kinase"/>
    <property type="match status" value="1"/>
</dbReference>
<sequence>MENSLDAGATQIEIEIERGGHKRIAIRDNGCGIVKEELELALSRHATSKISELADLESIASLGFRGEALASISSVSRLTLTSKPADQEQAWQACAEGRDMQVVVQPAAHPNGTSIDVVDLFFNTPARRKFLRTEKTEFAHIDEVIKRIALSRFDVSIVLKHNGKVLRKYAASPKESQKQTRVNAIYGNQFAQQALQVNSQYDGMQLHGWLSAPGVGRAQNDLQYVYVNGRMMRDKLINHAIRQAYEGGIAPGTHAAFVLYLTLDPEQVDVNVHPAKHEVRFHQSRLVHDFIYRVISQALNQSFAEPSIDPIDTAVEQPDSNNAQQLEHAQPSHQYIRPLRPIETQSSSGVGQTQNHSVDAALPHVDRQTSAHFQSRPAKPSAQASKNYAQLMGQVNERADIQEPPLGLWVNQQYCIIQYHERFLSVDGYHLNKCKLIAHFAQQAPVKQPLLMPVSVTVPAKFKTHFDKVAAPLLDVGVDLSVVNQRLLLKQVPSGMRSFDWSSALSALVEKIQQPEITAEGIQDALWSILAKYQFQTMSIEHQNGLIQWLLTQANVEYLLTQCAKPIPLSDWLETLYE</sequence>
<dbReference type="InterPro" id="IPR037198">
    <property type="entry name" value="MutL_C_sf"/>
</dbReference>
<dbReference type="Proteomes" id="UP001500359">
    <property type="component" value="Unassembled WGS sequence"/>
</dbReference>
<comment type="caution">
    <text evidence="6">The sequence shown here is derived from an EMBL/GenBank/DDBJ whole genome shotgun (WGS) entry which is preliminary data.</text>
</comment>
<dbReference type="Gene3D" id="3.30.230.10">
    <property type="match status" value="1"/>
</dbReference>
<keyword evidence="7" id="KW-1185">Reference proteome</keyword>
<dbReference type="PROSITE" id="PS00058">
    <property type="entry name" value="DNA_MISMATCH_REPAIR_1"/>
    <property type="match status" value="1"/>
</dbReference>
<dbReference type="Gene3D" id="3.30.565.10">
    <property type="entry name" value="Histidine kinase-like ATPase, C-terminal domain"/>
    <property type="match status" value="1"/>
</dbReference>
<dbReference type="PANTHER" id="PTHR10073">
    <property type="entry name" value="DNA MISMATCH REPAIR PROTEIN MLH, PMS, MUTL"/>
    <property type="match status" value="1"/>
</dbReference>
<dbReference type="InterPro" id="IPR038973">
    <property type="entry name" value="MutL/Mlh/Pms-like"/>
</dbReference>
<name>A0ABN1LSL6_9ALTE</name>
<dbReference type="Gene3D" id="3.30.1540.20">
    <property type="entry name" value="MutL, C-terminal domain, dimerisation subdomain"/>
    <property type="match status" value="1"/>
</dbReference>
<organism evidence="6 7">
    <name type="scientific">Aliiglaciecola litoralis</name>
    <dbReference type="NCBI Taxonomy" id="582857"/>
    <lineage>
        <taxon>Bacteria</taxon>
        <taxon>Pseudomonadati</taxon>
        <taxon>Pseudomonadota</taxon>
        <taxon>Gammaproteobacteria</taxon>
        <taxon>Alteromonadales</taxon>
        <taxon>Alteromonadaceae</taxon>
        <taxon>Aliiglaciecola</taxon>
    </lineage>
</organism>
<dbReference type="InterPro" id="IPR020568">
    <property type="entry name" value="Ribosomal_Su5_D2-typ_SF"/>
</dbReference>
<dbReference type="InterPro" id="IPR014721">
    <property type="entry name" value="Ribsml_uS5_D2-typ_fold_subgr"/>
</dbReference>